<dbReference type="GO" id="GO:0003677">
    <property type="term" value="F:DNA binding"/>
    <property type="evidence" value="ECO:0007669"/>
    <property type="project" value="UniProtKB-KW"/>
</dbReference>
<evidence type="ECO:0000256" key="4">
    <source>
        <dbReference type="ARBA" id="ARBA00023163"/>
    </source>
</evidence>
<dbReference type="GO" id="GO:0003700">
    <property type="term" value="F:DNA-binding transcription factor activity"/>
    <property type="evidence" value="ECO:0007669"/>
    <property type="project" value="InterPro"/>
</dbReference>
<evidence type="ECO:0000313" key="6">
    <source>
        <dbReference type="EMBL" id="PPC78285.1"/>
    </source>
</evidence>
<dbReference type="Proteomes" id="UP000238196">
    <property type="component" value="Unassembled WGS sequence"/>
</dbReference>
<dbReference type="OrthoDB" id="3252676at2"/>
<dbReference type="NCBIfam" id="NF009888">
    <property type="entry name" value="PRK13348.1"/>
    <property type="match status" value="1"/>
</dbReference>
<dbReference type="InterPro" id="IPR036388">
    <property type="entry name" value="WH-like_DNA-bd_sf"/>
</dbReference>
<evidence type="ECO:0000256" key="1">
    <source>
        <dbReference type="ARBA" id="ARBA00009437"/>
    </source>
</evidence>
<dbReference type="InterPro" id="IPR005119">
    <property type="entry name" value="LysR_subst-bd"/>
</dbReference>
<dbReference type="PANTHER" id="PTHR30579">
    <property type="entry name" value="TRANSCRIPTIONAL REGULATOR"/>
    <property type="match status" value="1"/>
</dbReference>
<dbReference type="PRINTS" id="PR00039">
    <property type="entry name" value="HTHLYSR"/>
</dbReference>
<dbReference type="PROSITE" id="PS50931">
    <property type="entry name" value="HTH_LYSR"/>
    <property type="match status" value="1"/>
</dbReference>
<reference evidence="6 7" key="1">
    <citation type="submission" date="2018-02" db="EMBL/GenBank/DDBJ databases">
        <title>novel marine gammaproteobacteria from coastal saline agro ecosystem.</title>
        <authorList>
            <person name="Krishnan R."/>
            <person name="Ramesh Kumar N."/>
        </authorList>
    </citation>
    <scope>NUCLEOTIDE SEQUENCE [LARGE SCALE GENOMIC DNA]</scope>
    <source>
        <strain evidence="6 7">228</strain>
    </source>
</reference>
<dbReference type="AlphaFoldDB" id="A0A2S5KUE3"/>
<protein>
    <submittedName>
        <fullName evidence="6">ArgP/LysG family DNA-binding transcriptional regulator</fullName>
    </submittedName>
</protein>
<dbReference type="InterPro" id="IPR050176">
    <property type="entry name" value="LTTR"/>
</dbReference>
<evidence type="ECO:0000256" key="2">
    <source>
        <dbReference type="ARBA" id="ARBA00023015"/>
    </source>
</evidence>
<comment type="similarity">
    <text evidence="1">Belongs to the LysR transcriptional regulatory family.</text>
</comment>
<evidence type="ECO:0000259" key="5">
    <source>
        <dbReference type="PROSITE" id="PS50931"/>
    </source>
</evidence>
<comment type="caution">
    <text evidence="6">The sequence shown here is derived from an EMBL/GenBank/DDBJ whole genome shotgun (WGS) entry which is preliminary data.</text>
</comment>
<name>A0A2S5KUE3_9PROT</name>
<feature type="domain" description="HTH lysR-type" evidence="5">
    <location>
        <begin position="2"/>
        <end position="58"/>
    </location>
</feature>
<dbReference type="InterPro" id="IPR017685">
    <property type="entry name" value="ArgP"/>
</dbReference>
<keyword evidence="4" id="KW-0804">Transcription</keyword>
<proteinExistence type="inferred from homology"/>
<evidence type="ECO:0000313" key="7">
    <source>
        <dbReference type="Proteomes" id="UP000238196"/>
    </source>
</evidence>
<dbReference type="Pfam" id="PF00126">
    <property type="entry name" value="HTH_1"/>
    <property type="match status" value="1"/>
</dbReference>
<evidence type="ECO:0000256" key="3">
    <source>
        <dbReference type="ARBA" id="ARBA00023125"/>
    </source>
</evidence>
<dbReference type="Gene3D" id="1.10.10.10">
    <property type="entry name" value="Winged helix-like DNA-binding domain superfamily/Winged helix DNA-binding domain"/>
    <property type="match status" value="1"/>
</dbReference>
<accession>A0A2S5KUE3</accession>
<dbReference type="Pfam" id="PF03466">
    <property type="entry name" value="LysR_substrate"/>
    <property type="match status" value="1"/>
</dbReference>
<sequence>MLDYKLLEALAAVIQQQSFERAADVLCLTQSAVSQRIRLLEERLGQPVLVRSTPIRPTELGQKLFHHVQQVQVLEQSLSTDIRPTTDSYTRLRLAVNADSLAIWLMPVFADLFHEHKVLMELMVEDQDCTLARLKSGEVIGCVSAQDTLVPGCNRLHLGVMDYIWVCTPAFAQRFFSSGVNADSLRQAPAVAFDRDDQLHVRFVRQHFNLTAGDIDFHMIPTVEGFIDAIRYGMAYGFVPLSQIRQELASGKLINPTPELKMPVPLYWHHWRLQTPMLARLGSLLEKAARQHLQ</sequence>
<dbReference type="Gene3D" id="3.40.190.290">
    <property type="match status" value="1"/>
</dbReference>
<organism evidence="6 7">
    <name type="scientific">Proteobacteria bacterium 228</name>
    <dbReference type="NCBI Taxonomy" id="2083153"/>
    <lineage>
        <taxon>Bacteria</taxon>
        <taxon>Pseudomonadati</taxon>
        <taxon>Pseudomonadota</taxon>
    </lineage>
</organism>
<dbReference type="EMBL" id="PRLP01000017">
    <property type="protein sequence ID" value="PPC78285.1"/>
    <property type="molecule type" value="Genomic_DNA"/>
</dbReference>
<dbReference type="InterPro" id="IPR036390">
    <property type="entry name" value="WH_DNA-bd_sf"/>
</dbReference>
<dbReference type="PANTHER" id="PTHR30579:SF2">
    <property type="entry name" value="HTH-TYPE TRANSCRIPTIONAL REGULATOR ARGP"/>
    <property type="match status" value="1"/>
</dbReference>
<dbReference type="NCBIfam" id="NF002964">
    <property type="entry name" value="PRK03635.1"/>
    <property type="match status" value="1"/>
</dbReference>
<dbReference type="NCBIfam" id="TIGR03298">
    <property type="entry name" value="argP"/>
    <property type="match status" value="1"/>
</dbReference>
<gene>
    <name evidence="6" type="ORF">C4K68_06535</name>
</gene>
<dbReference type="SUPFAM" id="SSF46785">
    <property type="entry name" value="Winged helix' DNA-binding domain"/>
    <property type="match status" value="1"/>
</dbReference>
<dbReference type="InterPro" id="IPR000847">
    <property type="entry name" value="LysR_HTH_N"/>
</dbReference>
<dbReference type="SUPFAM" id="SSF53850">
    <property type="entry name" value="Periplasmic binding protein-like II"/>
    <property type="match status" value="1"/>
</dbReference>
<keyword evidence="3 6" id="KW-0238">DNA-binding</keyword>
<keyword evidence="2" id="KW-0805">Transcription regulation</keyword>